<evidence type="ECO:0000313" key="4">
    <source>
        <dbReference type="Proteomes" id="UP000011096"/>
    </source>
</evidence>
<accession>L2FSM6</accession>
<dbReference type="Gene3D" id="1.25.40.20">
    <property type="entry name" value="Ankyrin repeat-containing domain"/>
    <property type="match status" value="1"/>
</dbReference>
<proteinExistence type="predicted"/>
<dbReference type="EMBL" id="KB020903">
    <property type="protein sequence ID" value="ELA28733.1"/>
    <property type="molecule type" value="Genomic_DNA"/>
</dbReference>
<evidence type="ECO:0000256" key="1">
    <source>
        <dbReference type="PROSITE-ProRule" id="PRU00023"/>
    </source>
</evidence>
<dbReference type="STRING" id="1213859.L2FSM6"/>
<keyword evidence="1" id="KW-0040">ANK repeat</keyword>
<reference evidence="2" key="1">
    <citation type="submission" date="2012-08" db="EMBL/GenBank/DDBJ databases">
        <title>Genome analysis of Colletotrichum orbiculare and Colletotrichum fructicola.</title>
        <authorList>
            <person name="Gan P.H.P."/>
            <person name="Ikeda K."/>
            <person name="Irieda H."/>
            <person name="Narusaka M."/>
            <person name="O'Connell R.J."/>
            <person name="Narusaka Y."/>
            <person name="Takano Y."/>
            <person name="Kubo Y."/>
            <person name="Shirasu K."/>
        </authorList>
    </citation>
    <scope>NUCLEOTIDE SEQUENCE</scope>
    <source>
        <strain evidence="2">Nara gc5</strain>
    </source>
</reference>
<dbReference type="SMART" id="SM00248">
    <property type="entry name" value="ANK"/>
    <property type="match status" value="3"/>
</dbReference>
<gene>
    <name evidence="2" type="ORF">CGGC5_1307</name>
    <name evidence="3" type="ORF">CGGC5_v003187</name>
</gene>
<dbReference type="HOGENOM" id="CLU_631665_0_0_1"/>
<dbReference type="InterPro" id="IPR002110">
    <property type="entry name" value="Ankyrin_rpt"/>
</dbReference>
<dbReference type="PROSITE" id="PS50088">
    <property type="entry name" value="ANK_REPEAT"/>
    <property type="match status" value="1"/>
</dbReference>
<sequence length="400" mass="44533">MDDNFAATYAQQIEYMKQRIGSIESINRNRRNHNRFFPKYKDTDARPVCPGAHFPPLPPKLPRPEYSSTANLISLDNDDEVNFYVACEQGLLDHVATFIRDNDPSQAVLQFGLEQASFWNQPTVVRYLLERGTLLHGNVFGRYQPMKLSHSNIGRDATIFDEFEPPKDIVPLIQLYLDWGWHPNQAWSCAQDDEGRTPLVYKGCLLNRPLLELLIQHGANPDIGRHSIVESGAPPLKSSGGDAINTAVQLGDVSLVDLLLASGAEPRITKPFVSLVSCQIEYAGKSAWGSVPFSQRRRMAEHVLAAGISGVNDVKWVPHLQGGICIQKGSGYDTTAFAHACAAQDWEYAEWLLEKGADPELLDGLALSKQCWVLGLLEPNDPEIVRKLVDKVKSKHLLAQ</sequence>
<feature type="repeat" description="ANK" evidence="1">
    <location>
        <begin position="239"/>
        <end position="271"/>
    </location>
</feature>
<dbReference type="OrthoDB" id="194358at2759"/>
<dbReference type="EMBL" id="ANPB02000002">
    <property type="protein sequence ID" value="KAF4488845.1"/>
    <property type="molecule type" value="Genomic_DNA"/>
</dbReference>
<evidence type="ECO:0000313" key="3">
    <source>
        <dbReference type="EMBL" id="KAF4488845.1"/>
    </source>
</evidence>
<dbReference type="Proteomes" id="UP000011096">
    <property type="component" value="Unassembled WGS sequence"/>
</dbReference>
<dbReference type="SUPFAM" id="SSF48403">
    <property type="entry name" value="Ankyrin repeat"/>
    <property type="match status" value="1"/>
</dbReference>
<reference evidence="3 4" key="2">
    <citation type="submission" date="2012-08" db="EMBL/GenBank/DDBJ databases">
        <authorList>
            <person name="Gan P.H.P."/>
            <person name="Ikeda K."/>
            <person name="Irieda H."/>
            <person name="Narusaka M."/>
            <person name="O'Connell R.J."/>
            <person name="Narusaka Y."/>
            <person name="Takano Y."/>
            <person name="Kubo Y."/>
            <person name="Shirasu K."/>
        </authorList>
    </citation>
    <scope>NUCLEOTIDE SEQUENCE [LARGE SCALE GENOMIC DNA]</scope>
    <source>
        <strain evidence="3 4">Nara gc5</strain>
    </source>
</reference>
<keyword evidence="4" id="KW-1185">Reference proteome</keyword>
<organism evidence="2">
    <name type="scientific">Colletotrichum fructicola (strain Nara gc5)</name>
    <name type="common">Anthracnose fungus</name>
    <name type="synonym">Colletotrichum gloeosporioides (strain Nara gc5)</name>
    <dbReference type="NCBI Taxonomy" id="1213859"/>
    <lineage>
        <taxon>Eukaryota</taxon>
        <taxon>Fungi</taxon>
        <taxon>Dikarya</taxon>
        <taxon>Ascomycota</taxon>
        <taxon>Pezizomycotina</taxon>
        <taxon>Sordariomycetes</taxon>
        <taxon>Hypocreomycetidae</taxon>
        <taxon>Glomerellales</taxon>
        <taxon>Glomerellaceae</taxon>
        <taxon>Colletotrichum</taxon>
        <taxon>Colletotrichum gloeosporioides species complex</taxon>
    </lineage>
</organism>
<dbReference type="AlphaFoldDB" id="L2FSM6"/>
<protein>
    <submittedName>
        <fullName evidence="2">Nacht and ankyrin domain protein</fullName>
    </submittedName>
</protein>
<dbReference type="InParanoid" id="L2FSM6"/>
<name>L2FSM6_COLFN</name>
<reference evidence="3 4" key="3">
    <citation type="submission" date="2020-04" db="EMBL/GenBank/DDBJ databases">
        <title>Genome sequencing and assembly of multiple isolates from the Colletotrichum gloeosporioides species complex.</title>
        <authorList>
            <person name="Gan P."/>
            <person name="Shirasu K."/>
        </authorList>
    </citation>
    <scope>NUCLEOTIDE SEQUENCE [LARGE SCALE GENOMIC DNA]</scope>
    <source>
        <strain evidence="3 4">Nara gc5</strain>
    </source>
</reference>
<evidence type="ECO:0000313" key="2">
    <source>
        <dbReference type="EMBL" id="ELA28733.1"/>
    </source>
</evidence>
<dbReference type="InterPro" id="IPR036770">
    <property type="entry name" value="Ankyrin_rpt-contain_sf"/>
</dbReference>